<dbReference type="EMBL" id="KZ305026">
    <property type="protein sequence ID" value="PIA54188.1"/>
    <property type="molecule type" value="Genomic_DNA"/>
</dbReference>
<dbReference type="Gene3D" id="1.10.150.50">
    <property type="entry name" value="Transcription Factor, Ets-1"/>
    <property type="match status" value="1"/>
</dbReference>
<name>A0A2G5EEK8_AQUCA</name>
<dbReference type="InterPro" id="IPR013761">
    <property type="entry name" value="SAM/pointed_sf"/>
</dbReference>
<dbReference type="PANTHER" id="PTHR10627:SF68">
    <property type="entry name" value="F26K24.15 PROTEIN-RELATED"/>
    <property type="match status" value="1"/>
</dbReference>
<dbReference type="PANTHER" id="PTHR10627">
    <property type="entry name" value="SCP160"/>
    <property type="match status" value="1"/>
</dbReference>
<dbReference type="SMART" id="SM00454">
    <property type="entry name" value="SAM"/>
    <property type="match status" value="1"/>
</dbReference>
<accession>A0A2G5EEK8</accession>
<dbReference type="CDD" id="cd09487">
    <property type="entry name" value="SAM_superfamily"/>
    <property type="match status" value="1"/>
</dbReference>
<dbReference type="SUPFAM" id="SSF47769">
    <property type="entry name" value="SAM/Pointed domain"/>
    <property type="match status" value="1"/>
</dbReference>
<keyword evidence="1" id="KW-0677">Repeat</keyword>
<dbReference type="Pfam" id="PF07647">
    <property type="entry name" value="SAM_2"/>
    <property type="match status" value="1"/>
</dbReference>
<feature type="compositionally biased region" description="Basic and acidic residues" evidence="2">
    <location>
        <begin position="78"/>
        <end position="90"/>
    </location>
</feature>
<feature type="region of interest" description="Disordered" evidence="2">
    <location>
        <begin position="48"/>
        <end position="123"/>
    </location>
</feature>
<evidence type="ECO:0000256" key="2">
    <source>
        <dbReference type="SAM" id="MobiDB-lite"/>
    </source>
</evidence>
<organism evidence="4 5">
    <name type="scientific">Aquilegia coerulea</name>
    <name type="common">Rocky mountain columbine</name>
    <dbReference type="NCBI Taxonomy" id="218851"/>
    <lineage>
        <taxon>Eukaryota</taxon>
        <taxon>Viridiplantae</taxon>
        <taxon>Streptophyta</taxon>
        <taxon>Embryophyta</taxon>
        <taxon>Tracheophyta</taxon>
        <taxon>Spermatophyta</taxon>
        <taxon>Magnoliopsida</taxon>
        <taxon>Ranunculales</taxon>
        <taxon>Ranunculaceae</taxon>
        <taxon>Thalictroideae</taxon>
        <taxon>Aquilegia</taxon>
    </lineage>
</organism>
<dbReference type="InParanoid" id="A0A2G5EEK8"/>
<dbReference type="Proteomes" id="UP000230069">
    <property type="component" value="Unassembled WGS sequence"/>
</dbReference>
<feature type="domain" description="SAM" evidence="3">
    <location>
        <begin position="195"/>
        <end position="250"/>
    </location>
</feature>
<keyword evidence="5" id="KW-1185">Reference proteome</keyword>
<evidence type="ECO:0000259" key="3">
    <source>
        <dbReference type="PROSITE" id="PS50105"/>
    </source>
</evidence>
<gene>
    <name evidence="4" type="ORF">AQUCO_00900617v1</name>
</gene>
<evidence type="ECO:0000256" key="1">
    <source>
        <dbReference type="ARBA" id="ARBA00022737"/>
    </source>
</evidence>
<dbReference type="OrthoDB" id="271862at2759"/>
<proteinExistence type="predicted"/>
<dbReference type="InterPro" id="IPR001660">
    <property type="entry name" value="SAM"/>
</dbReference>
<sequence>MVKRKRGQIPAISTKTDKPLGVLHEEGDWVIVKKQKVTILIPPLASRKHSVPRVFETGQVSTKSRRTRKQQSQTSNEIHPRTGSGDERPLADAFNRTKRISKSNVKTAQEGPNHLAGESRPPSLHVRHKVSKPLMVSGCPKAFKRSTVPKSTCHKGPMLLIRPIACLNVSVLQNRMMRASNLERKLKMAGGLRSWLMSLGLGQYVKMFHSKNVDKFQLLNLTMEKLKDMGAIAVGPRRKLMHAINCLSQPHCFSTF</sequence>
<dbReference type="PROSITE" id="PS50105">
    <property type="entry name" value="SAM_DOMAIN"/>
    <property type="match status" value="1"/>
</dbReference>
<protein>
    <recommendedName>
        <fullName evidence="3">SAM domain-containing protein</fullName>
    </recommendedName>
</protein>
<reference evidence="4 5" key="1">
    <citation type="submission" date="2017-09" db="EMBL/GenBank/DDBJ databases">
        <title>WGS assembly of Aquilegia coerulea Goldsmith.</title>
        <authorList>
            <person name="Hodges S."/>
            <person name="Kramer E."/>
            <person name="Nordborg M."/>
            <person name="Tomkins J."/>
            <person name="Borevitz J."/>
            <person name="Derieg N."/>
            <person name="Yan J."/>
            <person name="Mihaltcheva S."/>
            <person name="Hayes R.D."/>
            <person name="Rokhsar D."/>
        </authorList>
    </citation>
    <scope>NUCLEOTIDE SEQUENCE [LARGE SCALE GENOMIC DNA]</scope>
    <source>
        <strain evidence="5">cv. Goldsmith</strain>
    </source>
</reference>
<evidence type="ECO:0000313" key="5">
    <source>
        <dbReference type="Proteomes" id="UP000230069"/>
    </source>
</evidence>
<evidence type="ECO:0000313" key="4">
    <source>
        <dbReference type="EMBL" id="PIA54188.1"/>
    </source>
</evidence>
<dbReference type="AlphaFoldDB" id="A0A2G5EEK8"/>